<dbReference type="SUPFAM" id="SSF49452">
    <property type="entry name" value="Starch-binding domain-like"/>
    <property type="match status" value="4"/>
</dbReference>
<evidence type="ECO:0000313" key="5">
    <source>
        <dbReference type="EMBL" id="QQA01589.1"/>
    </source>
</evidence>
<dbReference type="GO" id="GO:0004180">
    <property type="term" value="F:carboxypeptidase activity"/>
    <property type="evidence" value="ECO:0007669"/>
    <property type="project" value="UniProtKB-KW"/>
</dbReference>
<dbReference type="Pfam" id="PF22904">
    <property type="entry name" value="NOMO1-like_2nd"/>
    <property type="match status" value="1"/>
</dbReference>
<dbReference type="GO" id="GO:0030246">
    <property type="term" value="F:carbohydrate binding"/>
    <property type="evidence" value="ECO:0007669"/>
    <property type="project" value="InterPro"/>
</dbReference>
<dbReference type="Proteomes" id="UP000595224">
    <property type="component" value="Chromosome"/>
</dbReference>
<dbReference type="KEGG" id="tper:IWA51_02950"/>
<keyword evidence="5" id="KW-0121">Carboxypeptidase</keyword>
<dbReference type="SUPFAM" id="SSF49478">
    <property type="entry name" value="Cna protein B-type domain"/>
    <property type="match status" value="1"/>
</dbReference>
<dbReference type="RefSeq" id="WP_198443120.1">
    <property type="nucleotide sequence ID" value="NZ_CBCSHE010000011.1"/>
</dbReference>
<proteinExistence type="predicted"/>
<evidence type="ECO:0000256" key="1">
    <source>
        <dbReference type="ARBA" id="ARBA00022729"/>
    </source>
</evidence>
<sequence>MKKPIYFLLCVFLFLGINFSCSFSDKDDSSKDFNNQETVLSIPSISPSGGDYSEGKKTISLTSETANSVIFYTTDGSEPSSSSSMYTESFSIIGSKTIKAVTYSKDLKTKSAVATAVFNLNAGKTQSQLGVVTGKIGLSPSLSPDVQNAIKDSKIYIYSDDLPGVVKQGKVGEEFYFDGLDTSKSYSFYFTNNKPSVFQESKNSRAIDYNATLFDKNGNPIVAVEISNVKPEEGAGVDLSEVELDATGSIKGKAFRYNVKGEQESDNSGISVFIPGTSYVALTDENGNFEILGVPQGLHTIRATLSGYNFAQKENVLLKASEEDKENPPVAEITDALSLYFGQGIVKGTVLLNDEIDDFSGIQVVLTDRTNSYNYSAITDKNGSWGVTDVYPGKYTIEFIKDGYESQTVCDIQIIGAKVTNVPLLSLYVIGGSLNGKVLIDGKSDFTGISVLAENTNGKMLFALTNEEGNFAFENVMPGTWTISATYVGYSKIKTSEIVVLMGETLDLGLIGTMEKTTYSVTGSVVLEGQDSGFEGTSILITNANDPNDTQTTVTNVEGVYNFSSLNQGTYILTISRNEFLTNSGVTVEVGSSLIAVAESVVLKSNAGIVSGNVTLEGKDSFEGISILLSNQNTDTTYSTVTDSNGHYALSGIKPGTYRIQATISGYNTSLSDPFTVSSGEVSIPSDQMLKVSMRSLFGTVILENKTDFTGVRITATKITETTEIYSALSNSSGTYAIAGMTPGEYILSYSFEGYVSKTSSSVSLTDNSSIEIEKIELKKATGKIAGIVNLEGCTNHSGIKVELVGTDYTTTTDIDGRYEFSVPSGNYPGGVSFTKEDFKVTMQAQTLTVLTDSTYGVPTVEMKGIAATVKGKLSISGWEEGKSYKDVVSITIDGDGFEKFSTTTDDDGSWQIDHIPLGYVTFRYKSNNIPDVTQEIKVVSCDFVDCGSLELIPDSEH</sequence>
<dbReference type="InterPro" id="IPR059177">
    <property type="entry name" value="GH29D-like_dom"/>
</dbReference>
<feature type="domain" description="NOMO second beta-sandwich" evidence="4">
    <location>
        <begin position="519"/>
        <end position="602"/>
    </location>
</feature>
<evidence type="ECO:0000259" key="4">
    <source>
        <dbReference type="Pfam" id="PF22904"/>
    </source>
</evidence>
<reference evidence="5 6" key="1">
    <citation type="submission" date="2020-11" db="EMBL/GenBank/DDBJ databases">
        <title>Treponema Peruensis nv. sp., first commensal Treponema isolated from human feces.</title>
        <authorList>
            <person name="Belkhou C."/>
            <person name="Raes J."/>
        </authorList>
    </citation>
    <scope>NUCLEOTIDE SEQUENCE [LARGE SCALE GENOMIC DNA]</scope>
    <source>
        <strain evidence="5 6">RCC2812</strain>
    </source>
</reference>
<feature type="chain" id="PRO_5032539264" evidence="2">
    <location>
        <begin position="23"/>
        <end position="958"/>
    </location>
</feature>
<keyword evidence="1 2" id="KW-0732">Signal</keyword>
<feature type="domain" description="GH29D-like beta-sandwich" evidence="3">
    <location>
        <begin position="47"/>
        <end position="115"/>
    </location>
</feature>
<protein>
    <submittedName>
        <fullName evidence="5">Carboxypeptidase regulatory-like domain-containing protein</fullName>
    </submittedName>
</protein>
<dbReference type="InterPro" id="IPR051417">
    <property type="entry name" value="SDr/BOS_complex"/>
</dbReference>
<gene>
    <name evidence="5" type="ORF">IWA51_02950</name>
</gene>
<keyword evidence="6" id="KW-1185">Reference proteome</keyword>
<name>A0A7T3REF0_9SPIR</name>
<feature type="signal peptide" evidence="2">
    <location>
        <begin position="1"/>
        <end position="22"/>
    </location>
</feature>
<dbReference type="EMBL" id="CP064936">
    <property type="protein sequence ID" value="QQA01589.1"/>
    <property type="molecule type" value="Genomic_DNA"/>
</dbReference>
<evidence type="ECO:0000259" key="3">
    <source>
        <dbReference type="Pfam" id="PF13290"/>
    </source>
</evidence>
<dbReference type="SUPFAM" id="SSF49464">
    <property type="entry name" value="Carboxypeptidase regulatory domain-like"/>
    <property type="match status" value="2"/>
</dbReference>
<dbReference type="InterPro" id="IPR013784">
    <property type="entry name" value="Carb-bd-like_fold"/>
</dbReference>
<dbReference type="InterPro" id="IPR055074">
    <property type="entry name" value="NOMO1-3_2nd"/>
</dbReference>
<dbReference type="Pfam" id="PF13620">
    <property type="entry name" value="CarboxypepD_reg"/>
    <property type="match status" value="4"/>
</dbReference>
<organism evidence="5 6">
    <name type="scientific">Treponema peruense</name>
    <dbReference type="NCBI Taxonomy" id="2787628"/>
    <lineage>
        <taxon>Bacteria</taxon>
        <taxon>Pseudomonadati</taxon>
        <taxon>Spirochaetota</taxon>
        <taxon>Spirochaetia</taxon>
        <taxon>Spirochaetales</taxon>
        <taxon>Treponemataceae</taxon>
        <taxon>Treponema</taxon>
    </lineage>
</organism>
<accession>A0A7T3REF0</accession>
<keyword evidence="5" id="KW-0378">Hydrolase</keyword>
<dbReference type="InterPro" id="IPR008969">
    <property type="entry name" value="CarboxyPept-like_regulatory"/>
</dbReference>
<evidence type="ECO:0000256" key="2">
    <source>
        <dbReference type="SAM" id="SignalP"/>
    </source>
</evidence>
<evidence type="ECO:0000313" key="6">
    <source>
        <dbReference type="Proteomes" id="UP000595224"/>
    </source>
</evidence>
<dbReference type="Pfam" id="PF13290">
    <property type="entry name" value="CHB_HEX_C_1"/>
    <property type="match status" value="1"/>
</dbReference>
<dbReference type="PANTHER" id="PTHR23303">
    <property type="entry name" value="CARBOXYPEPTIDASE REGULATORY REGION-CONTAINING"/>
    <property type="match status" value="1"/>
</dbReference>
<keyword evidence="5" id="KW-0645">Protease</keyword>
<dbReference type="Gene3D" id="2.60.40.1120">
    <property type="entry name" value="Carboxypeptidase-like, regulatory domain"/>
    <property type="match status" value="7"/>
</dbReference>
<dbReference type="AlphaFoldDB" id="A0A7T3REF0"/>